<dbReference type="RefSeq" id="WP_307505801.1">
    <property type="nucleotide sequence ID" value="NZ_BAAACE010000027.1"/>
</dbReference>
<proteinExistence type="predicted"/>
<keyword evidence="2" id="KW-1185">Reference proteome</keyword>
<gene>
    <name evidence="1" type="ORF">QOZ92_001608</name>
</gene>
<dbReference type="Pfam" id="PF14014">
    <property type="entry name" value="DUF4230"/>
    <property type="match status" value="1"/>
</dbReference>
<sequence length="199" mass="22848">MLQKHKKINKNKLLILFTFIGILVGSIISSKIIFSEKPSKDTSKVLNTIEKVAELSTSKYNYSNIVTITKDKSFKNIKIPFTEKSFIIKYNGIVKGGVNFKDITIINNTKDSITININKWGIIEHYIDEENVYVYDVKNALFNKVEVNEVIKELSSSKKDYEKKVIDEGFLDEVKIGIKKNLESNLKNLGYKEVIINFK</sequence>
<evidence type="ECO:0008006" key="3">
    <source>
        <dbReference type="Google" id="ProtNLM"/>
    </source>
</evidence>
<dbReference type="EMBL" id="JAUSWG010000006">
    <property type="protein sequence ID" value="MDQ0556494.1"/>
    <property type="molecule type" value="Genomic_DNA"/>
</dbReference>
<evidence type="ECO:0000313" key="2">
    <source>
        <dbReference type="Proteomes" id="UP001232584"/>
    </source>
</evidence>
<accession>A0ABU0N0I7</accession>
<protein>
    <recommendedName>
        <fullName evidence="3">DUF4230 domain-containing protein</fullName>
    </recommendedName>
</protein>
<evidence type="ECO:0000313" key="1">
    <source>
        <dbReference type="EMBL" id="MDQ0556494.1"/>
    </source>
</evidence>
<comment type="caution">
    <text evidence="1">The sequence shown here is derived from an EMBL/GenBank/DDBJ whole genome shotgun (WGS) entry which is preliminary data.</text>
</comment>
<name>A0ABU0N0I7_9FIRM</name>
<reference evidence="1 2" key="1">
    <citation type="submission" date="2023-07" db="EMBL/GenBank/DDBJ databases">
        <title>Genomic Encyclopedia of Type Strains, Phase IV (KMG-IV): sequencing the most valuable type-strain genomes for metagenomic binning, comparative biology and taxonomic classification.</title>
        <authorList>
            <person name="Goeker M."/>
        </authorList>
    </citation>
    <scope>NUCLEOTIDE SEQUENCE [LARGE SCALE GENOMIC DNA]</scope>
    <source>
        <strain evidence="1 2">DSM 15049</strain>
    </source>
</reference>
<dbReference type="Proteomes" id="UP001232584">
    <property type="component" value="Unassembled WGS sequence"/>
</dbReference>
<dbReference type="InterPro" id="IPR025324">
    <property type="entry name" value="DUF4230"/>
</dbReference>
<organism evidence="1 2">
    <name type="scientific">Paraclostridium ghonii</name>
    <dbReference type="NCBI Taxonomy" id="29358"/>
    <lineage>
        <taxon>Bacteria</taxon>
        <taxon>Bacillati</taxon>
        <taxon>Bacillota</taxon>
        <taxon>Clostridia</taxon>
        <taxon>Peptostreptococcales</taxon>
        <taxon>Peptostreptococcaceae</taxon>
        <taxon>Paraclostridium</taxon>
    </lineage>
</organism>